<evidence type="ECO:0000313" key="9">
    <source>
        <dbReference type="EMBL" id="EWM22669.1"/>
    </source>
</evidence>
<dbReference type="GO" id="GO:0005524">
    <property type="term" value="F:ATP binding"/>
    <property type="evidence" value="ECO:0007669"/>
    <property type="project" value="UniProtKB-KW"/>
</dbReference>
<keyword evidence="2" id="KW-0378">Hydrolase</keyword>
<evidence type="ECO:0000259" key="7">
    <source>
        <dbReference type="PROSITE" id="PS51192"/>
    </source>
</evidence>
<dbReference type="Gene3D" id="3.40.50.300">
    <property type="entry name" value="P-loop containing nucleotide triphosphate hydrolases"/>
    <property type="match status" value="2"/>
</dbReference>
<dbReference type="InterPro" id="IPR050474">
    <property type="entry name" value="Hel308_SKI2-like"/>
</dbReference>
<dbReference type="GO" id="GO:0003676">
    <property type="term" value="F:nucleic acid binding"/>
    <property type="evidence" value="ECO:0007669"/>
    <property type="project" value="InterPro"/>
</dbReference>
<feature type="region of interest" description="Disordered" evidence="6">
    <location>
        <begin position="416"/>
        <end position="460"/>
    </location>
</feature>
<dbReference type="PROSITE" id="PS51192">
    <property type="entry name" value="HELICASE_ATP_BIND_1"/>
    <property type="match status" value="1"/>
</dbReference>
<dbReference type="InterPro" id="IPR048960">
    <property type="entry name" value="POLQ-like_helical"/>
</dbReference>
<feature type="compositionally biased region" description="Basic and acidic residues" evidence="6">
    <location>
        <begin position="271"/>
        <end position="288"/>
    </location>
</feature>
<keyword evidence="3" id="KW-0347">Helicase</keyword>
<proteinExistence type="predicted"/>
<feature type="region of interest" description="Disordered" evidence="6">
    <location>
        <begin position="541"/>
        <end position="565"/>
    </location>
</feature>
<dbReference type="CDD" id="cd18795">
    <property type="entry name" value="SF2_C_Ski2"/>
    <property type="match status" value="1"/>
</dbReference>
<protein>
    <submittedName>
        <fullName evidence="9">Dna polymerase theta</fullName>
    </submittedName>
</protein>
<feature type="compositionally biased region" description="Low complexity" evidence="6">
    <location>
        <begin position="257"/>
        <end position="270"/>
    </location>
</feature>
<evidence type="ECO:0000256" key="6">
    <source>
        <dbReference type="SAM" id="MobiDB-lite"/>
    </source>
</evidence>
<dbReference type="InterPro" id="IPR027417">
    <property type="entry name" value="P-loop_NTPase"/>
</dbReference>
<reference evidence="9 10" key="1">
    <citation type="journal article" date="2014" name="Mol. Plant">
        <title>Chromosome Scale Genome Assembly and Transcriptome Profiling of Nannochloropsis gaditana in Nitrogen Depletion.</title>
        <authorList>
            <person name="Corteggiani Carpinelli E."/>
            <person name="Telatin A."/>
            <person name="Vitulo N."/>
            <person name="Forcato C."/>
            <person name="D'Angelo M."/>
            <person name="Schiavon R."/>
            <person name="Vezzi A."/>
            <person name="Giacometti G.M."/>
            <person name="Morosinotto T."/>
            <person name="Valle G."/>
        </authorList>
    </citation>
    <scope>NUCLEOTIDE SEQUENCE [LARGE SCALE GENOMIC DNA]</scope>
    <source>
        <strain evidence="9 10">B-31</strain>
    </source>
</reference>
<dbReference type="InterPro" id="IPR014001">
    <property type="entry name" value="Helicase_ATP-bd"/>
</dbReference>
<gene>
    <name evidence="9" type="ORF">Naga_100023g64</name>
</gene>
<dbReference type="SMART" id="SM00490">
    <property type="entry name" value="HELICc"/>
    <property type="match status" value="1"/>
</dbReference>
<evidence type="ECO:0000256" key="3">
    <source>
        <dbReference type="ARBA" id="ARBA00022806"/>
    </source>
</evidence>
<evidence type="ECO:0000256" key="1">
    <source>
        <dbReference type="ARBA" id="ARBA00022741"/>
    </source>
</evidence>
<keyword evidence="4" id="KW-0067">ATP-binding</keyword>
<dbReference type="InterPro" id="IPR046931">
    <property type="entry name" value="HTH_61"/>
</dbReference>
<dbReference type="Pfam" id="PF21099">
    <property type="entry name" value="POLQ_helical"/>
    <property type="match status" value="1"/>
</dbReference>
<feature type="region of interest" description="Disordered" evidence="6">
    <location>
        <begin position="1"/>
        <end position="82"/>
    </location>
</feature>
<evidence type="ECO:0000256" key="4">
    <source>
        <dbReference type="ARBA" id="ARBA00022840"/>
    </source>
</evidence>
<feature type="region of interest" description="Disordered" evidence="6">
    <location>
        <begin position="131"/>
        <end position="162"/>
    </location>
</feature>
<feature type="compositionally biased region" description="Basic and acidic residues" evidence="6">
    <location>
        <begin position="73"/>
        <end position="82"/>
    </location>
</feature>
<feature type="domain" description="Helicase C-terminal" evidence="8">
    <location>
        <begin position="875"/>
        <end position="1081"/>
    </location>
</feature>
<dbReference type="PANTHER" id="PTHR47961">
    <property type="entry name" value="DNA POLYMERASE THETA, PUTATIVE (AFU_ORTHOLOGUE AFUA_1G05260)-RELATED"/>
    <property type="match status" value="1"/>
</dbReference>
<dbReference type="OrthoDB" id="206806at2759"/>
<evidence type="ECO:0000256" key="2">
    <source>
        <dbReference type="ARBA" id="ARBA00022801"/>
    </source>
</evidence>
<dbReference type="Pfam" id="PF00271">
    <property type="entry name" value="Helicase_C"/>
    <property type="match status" value="1"/>
</dbReference>
<evidence type="ECO:0000259" key="8">
    <source>
        <dbReference type="PROSITE" id="PS51194"/>
    </source>
</evidence>
<feature type="region of interest" description="Disordered" evidence="6">
    <location>
        <begin position="183"/>
        <end position="398"/>
    </location>
</feature>
<keyword evidence="1" id="KW-0547">Nucleotide-binding</keyword>
<evidence type="ECO:0000313" key="10">
    <source>
        <dbReference type="Proteomes" id="UP000019335"/>
    </source>
</evidence>
<feature type="compositionally biased region" description="Basic and acidic residues" evidence="6">
    <location>
        <begin position="189"/>
        <end position="198"/>
    </location>
</feature>
<dbReference type="Gene3D" id="1.10.3380.20">
    <property type="match status" value="1"/>
</dbReference>
<evidence type="ECO:0000256" key="5">
    <source>
        <dbReference type="ARBA" id="ARBA00048988"/>
    </source>
</evidence>
<dbReference type="EMBL" id="AZIL01002132">
    <property type="protein sequence ID" value="EWM22669.1"/>
    <property type="molecule type" value="Genomic_DNA"/>
</dbReference>
<sequence length="1528" mass="162755">MGMESPLLEPVPVPLPTSTGAPLSSKELSPVSACEARGVKRGRNDGATRDTAACSKVIHPSSLRLPTPSDAPPVHDETLTEPRSDQKGLLMDDCTLQCENTLHSKRAEILQGNKPGKIDRLEEKGTSITILGPLTEGSDHERANDFSLPHADTPGSDGPRRYVSQRARERLVQGSLQHTAITVFSVEARSAHPPEKPPDQNATNLPSAQGPVLPSSPPNQSCRLSPPRDGNIPLAFVPVFPPRPAPAACLSAPSIPPSSSETLPPTLHLPGFERKTVSETRPVPKDPNDGSLRVKLGPSAPAPPPYRPTRTRRHEPTQPPSALASSISRQRGQDNVSGPKLLAQESSRASAVGQKQGQQTYLLPSAPPPVTTTVTTTRTKLSPKISTTAPQETCGDNEDWGGPAAAFNAAAIRGISRQGEGRGGKNGEPGGGGPRRPVEGLGIWRRGRGDPRKVGRGVGHRKGVLGNVEANRGSVKGPAGRGRGGRGNAMTYLALNGERLQGPAAMERHRQDTAKIQQGLTFTAQRSALRAALLARQPTAVGEGGVDGSSHGGVPIPPGRASTEETDAKNLLSYPGWGIPEVIVRSYEELGVRRLFPWQVACLEAGQGRVLREGRNLVYSAPTSGGKTLVAELLMLRALTHAVEGGTALFVVPFVALAEEKAGYFRRVWAGVDLGVKAFHSDAVDATLSEDVHVAVCTIERANALVNRLLERGELARVKVVVVDELHMVGDAGRGFLIEVMLSKVRLAASLWSQASLMASDHATGNAVRLDPAAEVNDQRGGATVDCTTRKNAARVQIIGLSATLPNLPQVAAWLDAHLYVTDFRPVQLSLLLCAGKRLERLRRAPPPNPSKASSASASLSAWEPLRELPSTISDETQAVLHLCLESVSQGHGVLVFCTSRAWTQRCAKSIARAFAACLGPWTEAVKVQEGRNELLARLRLTSVGLAKELEESVKHGVAFHHAGLTMEERTLLEGGFKTGVLSTLVATSTLAAGVNLPARRVIVRSRIGFDGQEMSVAQFQQMCGRAGRFGIDETGEAILMTREADVQAARAFAARCLPPMMSALHVGEGGGVERALLEVVMGRLAGCKEEEGGEGWLETFARCTLYAVQAHEEEGKEENGEGLGVEGQACKVLQRFRRGLDYLVQNRYIGRRSIAAVKEVSGSTVRDGETSGGSIVGPDESHLDPERGGGQGILQGANAAVDGTRPVPAATREHAGGAGPSLPTARPKTCYFGTQLGAATFFAGMSPRDATAMLASLSQATTKGVILSSDLHLLFLCVPPNRRYFTPDWHDLARRSQRWAPEVASVAAAIGVSESAIERVVRPRSTGGRRNGGLGERGDGLGNDKSVGGQEVSLLRRFVYSLVLHDMLQEVPLLQLETGGVGRGTLQALQSEARIFCGMIVVFCKHLQWVTLARLIEGLSLRLEHRVGEDLLPLCRMGPELVHAARARALFEAGFQAPEDVAAARVEDVAAVLLTSMPFAAEHDSAKPRQGPKDGGRQGGGDKRVARRIADLIVRKAQEVARQKVNP</sequence>
<feature type="compositionally biased region" description="Gly residues" evidence="6">
    <location>
        <begin position="542"/>
        <end position="551"/>
    </location>
</feature>
<name>W7TPK8_9STRA</name>
<feature type="region of interest" description="Disordered" evidence="6">
    <location>
        <begin position="1323"/>
        <end position="1346"/>
    </location>
</feature>
<feature type="compositionally biased region" description="Polar residues" evidence="6">
    <location>
        <begin position="323"/>
        <end position="336"/>
    </location>
</feature>
<organism evidence="9 10">
    <name type="scientific">Nannochloropsis gaditana</name>
    <dbReference type="NCBI Taxonomy" id="72520"/>
    <lineage>
        <taxon>Eukaryota</taxon>
        <taxon>Sar</taxon>
        <taxon>Stramenopiles</taxon>
        <taxon>Ochrophyta</taxon>
        <taxon>Eustigmatophyceae</taxon>
        <taxon>Eustigmatales</taxon>
        <taxon>Monodopsidaceae</taxon>
        <taxon>Nannochloropsis</taxon>
    </lineage>
</organism>
<feature type="region of interest" description="Disordered" evidence="6">
    <location>
        <begin position="1484"/>
        <end position="1505"/>
    </location>
</feature>
<dbReference type="InterPro" id="IPR001650">
    <property type="entry name" value="Helicase_C-like"/>
</dbReference>
<dbReference type="SUPFAM" id="SSF158702">
    <property type="entry name" value="Sec63 N-terminal domain-like"/>
    <property type="match status" value="1"/>
</dbReference>
<accession>W7TPK8</accession>
<feature type="domain" description="Helicase ATP-binding" evidence="7">
    <location>
        <begin position="608"/>
        <end position="823"/>
    </location>
</feature>
<dbReference type="SMART" id="SM00487">
    <property type="entry name" value="DEXDc"/>
    <property type="match status" value="1"/>
</dbReference>
<comment type="caution">
    <text evidence="9">The sequence shown here is derived from an EMBL/GenBank/DDBJ whole genome shotgun (WGS) entry which is preliminary data.</text>
</comment>
<dbReference type="InterPro" id="IPR011545">
    <property type="entry name" value="DEAD/DEAH_box_helicase_dom"/>
</dbReference>
<dbReference type="Pfam" id="PF00270">
    <property type="entry name" value="DEAD"/>
    <property type="match status" value="1"/>
</dbReference>
<dbReference type="PANTHER" id="PTHR47961:SF6">
    <property type="entry name" value="DNA-DIRECTED DNA POLYMERASE"/>
    <property type="match status" value="1"/>
</dbReference>
<dbReference type="SUPFAM" id="SSF52540">
    <property type="entry name" value="P-loop containing nucleoside triphosphate hydrolases"/>
    <property type="match status" value="1"/>
</dbReference>
<feature type="compositionally biased region" description="Polar residues" evidence="6">
    <location>
        <begin position="344"/>
        <end position="362"/>
    </location>
</feature>
<keyword evidence="10" id="KW-1185">Reference proteome</keyword>
<comment type="catalytic activity">
    <reaction evidence="5">
        <text>ATP + H2O = ADP + phosphate + H(+)</text>
        <dbReference type="Rhea" id="RHEA:13065"/>
        <dbReference type="ChEBI" id="CHEBI:15377"/>
        <dbReference type="ChEBI" id="CHEBI:15378"/>
        <dbReference type="ChEBI" id="CHEBI:30616"/>
        <dbReference type="ChEBI" id="CHEBI:43474"/>
        <dbReference type="ChEBI" id="CHEBI:456216"/>
        <dbReference type="EC" id="5.6.2.4"/>
    </reaction>
</comment>
<dbReference type="Proteomes" id="UP000019335">
    <property type="component" value="Unassembled WGS sequence"/>
</dbReference>
<dbReference type="GO" id="GO:0043138">
    <property type="term" value="F:3'-5' DNA helicase activity"/>
    <property type="evidence" value="ECO:0007669"/>
    <property type="project" value="UniProtKB-EC"/>
</dbReference>
<feature type="region of interest" description="Disordered" evidence="6">
    <location>
        <begin position="1164"/>
        <end position="1192"/>
    </location>
</feature>
<dbReference type="CDD" id="cd18026">
    <property type="entry name" value="DEXHc_POLQ-like"/>
    <property type="match status" value="1"/>
</dbReference>
<dbReference type="PROSITE" id="PS51194">
    <property type="entry name" value="HELICASE_CTER"/>
    <property type="match status" value="1"/>
</dbReference>
<dbReference type="Pfam" id="PF20470">
    <property type="entry name" value="HTH_61"/>
    <property type="match status" value="1"/>
</dbReference>
<dbReference type="GO" id="GO:0016787">
    <property type="term" value="F:hydrolase activity"/>
    <property type="evidence" value="ECO:0007669"/>
    <property type="project" value="UniProtKB-KW"/>
</dbReference>